<feature type="compositionally biased region" description="Low complexity" evidence="2">
    <location>
        <begin position="198"/>
        <end position="227"/>
    </location>
</feature>
<dbReference type="EMBL" id="CP038635">
    <property type="protein sequence ID" value="QBY54511.1"/>
    <property type="molecule type" value="Genomic_DNA"/>
</dbReference>
<dbReference type="InterPro" id="IPR052534">
    <property type="entry name" value="Extracell_DNA_Util/SecSys_Comp"/>
</dbReference>
<sequence>MSTNTLPSVNLLPYHEARKAARRKKVYSLLGGAAAAGAAVVLLGGLYIDGRIDSVVALNQVLSAENARLDGQIREVNNLKKDIDALLQRQKAVESLQTERNRPVQLLEELVRQVPEGVYLTSLKQAGEAFTIAGVAQSNERISELLRNLGDVPWLDKAELVESKAVTMTNNLREQRRLFDFSMRFAYRAPEAPDANGKKGTAGNPAGAPASAPASAPAPAAASGKAA</sequence>
<organism evidence="4 5">
    <name type="scientific">Cupriavidus oxalaticus</name>
    <dbReference type="NCBI Taxonomy" id="96344"/>
    <lineage>
        <taxon>Bacteria</taxon>
        <taxon>Pseudomonadati</taxon>
        <taxon>Pseudomonadota</taxon>
        <taxon>Betaproteobacteria</taxon>
        <taxon>Burkholderiales</taxon>
        <taxon>Burkholderiaceae</taxon>
        <taxon>Cupriavidus</taxon>
    </lineage>
</organism>
<keyword evidence="3" id="KW-1133">Transmembrane helix</keyword>
<reference evidence="4 5" key="1">
    <citation type="submission" date="2019-03" db="EMBL/GenBank/DDBJ databases">
        <title>Efficiently degradation of phenoxyalkanoic acid herbicides by Cupriavidus oxalaticus strain X32.</title>
        <authorList>
            <person name="Sheng X."/>
        </authorList>
    </citation>
    <scope>NUCLEOTIDE SEQUENCE [LARGE SCALE GENOMIC DNA]</scope>
    <source>
        <strain evidence="4 5">X32</strain>
    </source>
</reference>
<dbReference type="KEGG" id="cox:E0W60_26355"/>
<evidence type="ECO:0000313" key="5">
    <source>
        <dbReference type="Proteomes" id="UP000295294"/>
    </source>
</evidence>
<dbReference type="PANTHER" id="PTHR40278:SF2">
    <property type="entry name" value="TYPE IV PILUS INNER MEMBRANE COMPONENT PILN"/>
    <property type="match status" value="1"/>
</dbReference>
<dbReference type="RefSeq" id="WP_133093446.1">
    <property type="nucleotide sequence ID" value="NZ_CP038635.1"/>
</dbReference>
<gene>
    <name evidence="4" type="ORF">E0W60_26355</name>
</gene>
<evidence type="ECO:0000256" key="1">
    <source>
        <dbReference type="SAM" id="Coils"/>
    </source>
</evidence>
<accession>A0A4P7LQ43</accession>
<dbReference type="Pfam" id="PF05137">
    <property type="entry name" value="PilN"/>
    <property type="match status" value="1"/>
</dbReference>
<dbReference type="PANTHER" id="PTHR40278">
    <property type="entry name" value="DNA UTILIZATION PROTEIN HOFN"/>
    <property type="match status" value="1"/>
</dbReference>
<keyword evidence="1" id="KW-0175">Coiled coil</keyword>
<feature type="region of interest" description="Disordered" evidence="2">
    <location>
        <begin position="190"/>
        <end position="227"/>
    </location>
</feature>
<keyword evidence="3" id="KW-0472">Membrane</keyword>
<dbReference type="GO" id="GO:0043683">
    <property type="term" value="P:type IV pilus assembly"/>
    <property type="evidence" value="ECO:0007669"/>
    <property type="project" value="TreeGrafter"/>
</dbReference>
<evidence type="ECO:0000256" key="3">
    <source>
        <dbReference type="SAM" id="Phobius"/>
    </source>
</evidence>
<evidence type="ECO:0000313" key="4">
    <source>
        <dbReference type="EMBL" id="QBY54511.1"/>
    </source>
</evidence>
<name>A0A4P7LQ43_9BURK</name>
<feature type="transmembrane region" description="Helical" evidence="3">
    <location>
        <begin position="26"/>
        <end position="48"/>
    </location>
</feature>
<dbReference type="OrthoDB" id="5296173at2"/>
<proteinExistence type="predicted"/>
<dbReference type="Proteomes" id="UP000295294">
    <property type="component" value="Chromosome 2"/>
</dbReference>
<evidence type="ECO:0000256" key="2">
    <source>
        <dbReference type="SAM" id="MobiDB-lite"/>
    </source>
</evidence>
<dbReference type="STRING" id="1349762.GCA_001592245_04990"/>
<feature type="coiled-coil region" evidence="1">
    <location>
        <begin position="62"/>
        <end position="96"/>
    </location>
</feature>
<dbReference type="InterPro" id="IPR007813">
    <property type="entry name" value="PilN"/>
</dbReference>
<protein>
    <submittedName>
        <fullName evidence="4">Ferrous iron transporter B</fullName>
    </submittedName>
</protein>
<keyword evidence="3" id="KW-0812">Transmembrane</keyword>
<dbReference type="GO" id="GO:0043107">
    <property type="term" value="P:type IV pilus-dependent motility"/>
    <property type="evidence" value="ECO:0007669"/>
    <property type="project" value="TreeGrafter"/>
</dbReference>
<dbReference type="AlphaFoldDB" id="A0A4P7LQ43"/>